<dbReference type="SUPFAM" id="SSF56801">
    <property type="entry name" value="Acetyl-CoA synthetase-like"/>
    <property type="match status" value="1"/>
</dbReference>
<dbReference type="PROSITE" id="PS00455">
    <property type="entry name" value="AMP_BINDING"/>
    <property type="match status" value="1"/>
</dbReference>
<dbReference type="InterPro" id="IPR042099">
    <property type="entry name" value="ANL_N_sf"/>
</dbReference>
<dbReference type="Gene3D" id="3.30.300.30">
    <property type="match status" value="1"/>
</dbReference>
<dbReference type="InterPro" id="IPR050237">
    <property type="entry name" value="ATP-dep_AMP-bd_enzyme"/>
</dbReference>
<evidence type="ECO:0000259" key="2">
    <source>
        <dbReference type="Pfam" id="PF13193"/>
    </source>
</evidence>
<dbReference type="Pfam" id="PF13193">
    <property type="entry name" value="AMP-binding_C"/>
    <property type="match status" value="1"/>
</dbReference>
<dbReference type="PANTHER" id="PTHR43767">
    <property type="entry name" value="LONG-CHAIN-FATTY-ACID--COA LIGASE"/>
    <property type="match status" value="1"/>
</dbReference>
<dbReference type="RefSeq" id="WP_264554591.1">
    <property type="nucleotide sequence ID" value="NZ_CP109979.1"/>
</dbReference>
<sequence>MRDWLSHRAVVSPDATALITADSSTSTDMRAETETTNTRASVTYSALNETVDQVAARLATLGVGHGSHVGLLMSNRPEAVWLIHATMRLGAVVVPLSTEQTLSELAPRVERADLDLLVCERETEPIAVDCSVPVSSVDDGNVSLMDSPAADESAADPEWKPTDPLVMLYTSGTTGQPKLVVLTVRNVFTSAVASADRLGVLPTDRWCSPLALHHMGGIAPVYRAVIDGTGLILAPTDPKPLLNALSQHEATGVSIVPVLLERLLSVGTLPDSLRVVLLGGAPASNELIEHCGDRGVPLHPTYGMTEAASQIATARPSEATANPGTVGRPLFMTTVTIIDDDGYPLPPNERGEIVVSGPTIMKQYYRDSKATGDAFCAHGFRTGDIGYLDEDDRLWVDGRAGDRIVTGGKTVDPSEVANVLCDHPEIADAAVVGLPDAEWGECVGALLEQTDQDSSVDAATIESYCRARLASHKLPRVVTFGAIPRTESGTIDREVVRARLDVART</sequence>
<dbReference type="GO" id="GO:0016878">
    <property type="term" value="F:acid-thiol ligase activity"/>
    <property type="evidence" value="ECO:0007669"/>
    <property type="project" value="UniProtKB-ARBA"/>
</dbReference>
<dbReference type="EMBL" id="JBHTAX010000001">
    <property type="protein sequence ID" value="MFC7190104.1"/>
    <property type="molecule type" value="Genomic_DNA"/>
</dbReference>
<keyword evidence="4" id="KW-1185">Reference proteome</keyword>
<dbReference type="GeneID" id="76199683"/>
<dbReference type="InterPro" id="IPR025110">
    <property type="entry name" value="AMP-bd_C"/>
</dbReference>
<organism evidence="3 4">
    <name type="scientific">Halocatena marina</name>
    <dbReference type="NCBI Taxonomy" id="2934937"/>
    <lineage>
        <taxon>Archaea</taxon>
        <taxon>Methanobacteriati</taxon>
        <taxon>Methanobacteriota</taxon>
        <taxon>Stenosarchaea group</taxon>
        <taxon>Halobacteria</taxon>
        <taxon>Halobacteriales</taxon>
        <taxon>Natronomonadaceae</taxon>
        <taxon>Halocatena</taxon>
    </lineage>
</organism>
<protein>
    <submittedName>
        <fullName evidence="3">Class I adenylate-forming enzyme family protein</fullName>
    </submittedName>
</protein>
<feature type="domain" description="AMP-binding enzyme C-terminal" evidence="2">
    <location>
        <begin position="415"/>
        <end position="489"/>
    </location>
</feature>
<dbReference type="Proteomes" id="UP001596417">
    <property type="component" value="Unassembled WGS sequence"/>
</dbReference>
<evidence type="ECO:0000313" key="4">
    <source>
        <dbReference type="Proteomes" id="UP001596417"/>
    </source>
</evidence>
<reference evidence="3 4" key="1">
    <citation type="journal article" date="2019" name="Int. J. Syst. Evol. Microbiol.">
        <title>The Global Catalogue of Microorganisms (GCM) 10K type strain sequencing project: providing services to taxonomists for standard genome sequencing and annotation.</title>
        <authorList>
            <consortium name="The Broad Institute Genomics Platform"/>
            <consortium name="The Broad Institute Genome Sequencing Center for Infectious Disease"/>
            <person name="Wu L."/>
            <person name="Ma J."/>
        </authorList>
    </citation>
    <scope>NUCLEOTIDE SEQUENCE [LARGE SCALE GENOMIC DNA]</scope>
    <source>
        <strain evidence="3 4">RDMS1</strain>
    </source>
</reference>
<evidence type="ECO:0000259" key="1">
    <source>
        <dbReference type="Pfam" id="PF00501"/>
    </source>
</evidence>
<dbReference type="AlphaFoldDB" id="A0ABD5YL91"/>
<feature type="domain" description="AMP-dependent synthetase/ligase" evidence="1">
    <location>
        <begin position="8"/>
        <end position="365"/>
    </location>
</feature>
<accession>A0ABD5YL91</accession>
<dbReference type="InterPro" id="IPR020845">
    <property type="entry name" value="AMP-binding_CS"/>
</dbReference>
<gene>
    <name evidence="3" type="ORF">ACFQL7_09730</name>
</gene>
<dbReference type="InterPro" id="IPR000873">
    <property type="entry name" value="AMP-dep_synth/lig_dom"/>
</dbReference>
<evidence type="ECO:0000313" key="3">
    <source>
        <dbReference type="EMBL" id="MFC7190104.1"/>
    </source>
</evidence>
<proteinExistence type="predicted"/>
<dbReference type="Gene3D" id="3.40.50.12780">
    <property type="entry name" value="N-terminal domain of ligase-like"/>
    <property type="match status" value="1"/>
</dbReference>
<dbReference type="InterPro" id="IPR045851">
    <property type="entry name" value="AMP-bd_C_sf"/>
</dbReference>
<name>A0ABD5YL91_9EURY</name>
<dbReference type="Pfam" id="PF00501">
    <property type="entry name" value="AMP-binding"/>
    <property type="match status" value="1"/>
</dbReference>
<comment type="caution">
    <text evidence="3">The sequence shown here is derived from an EMBL/GenBank/DDBJ whole genome shotgun (WGS) entry which is preliminary data.</text>
</comment>
<dbReference type="PANTHER" id="PTHR43767:SF1">
    <property type="entry name" value="NONRIBOSOMAL PEPTIDE SYNTHASE PES1 (EUROFUNG)-RELATED"/>
    <property type="match status" value="1"/>
</dbReference>